<evidence type="ECO:0000313" key="2">
    <source>
        <dbReference type="Proteomes" id="UP000807115"/>
    </source>
</evidence>
<name>A0A921U3P4_SORBI</name>
<protein>
    <submittedName>
        <fullName evidence="1">Uncharacterized protein</fullName>
    </submittedName>
</protein>
<evidence type="ECO:0000313" key="1">
    <source>
        <dbReference type="EMBL" id="KAG0516849.1"/>
    </source>
</evidence>
<sequence length="67" mass="7865">MDALTLKRVWQFQSQTYRGWMGHELDHVWHHHNACVVEKRSRNDGAISIRCMKKNLAHFAPQGTMCT</sequence>
<accession>A0A921U3P4</accession>
<proteinExistence type="predicted"/>
<reference evidence="1" key="2">
    <citation type="submission" date="2020-10" db="EMBL/GenBank/DDBJ databases">
        <authorList>
            <person name="Cooper E.A."/>
            <person name="Brenton Z.W."/>
            <person name="Flinn B.S."/>
            <person name="Jenkins J."/>
            <person name="Shu S."/>
            <person name="Flowers D."/>
            <person name="Luo F."/>
            <person name="Wang Y."/>
            <person name="Xia P."/>
            <person name="Barry K."/>
            <person name="Daum C."/>
            <person name="Lipzen A."/>
            <person name="Yoshinaga Y."/>
            <person name="Schmutz J."/>
            <person name="Saski C."/>
            <person name="Vermerris W."/>
            <person name="Kresovich S."/>
        </authorList>
    </citation>
    <scope>NUCLEOTIDE SEQUENCE</scope>
</reference>
<reference evidence="1" key="1">
    <citation type="journal article" date="2019" name="BMC Genomics">
        <title>A new reference genome for Sorghum bicolor reveals high levels of sequence similarity between sweet and grain genotypes: implications for the genetics of sugar metabolism.</title>
        <authorList>
            <person name="Cooper E.A."/>
            <person name="Brenton Z.W."/>
            <person name="Flinn B.S."/>
            <person name="Jenkins J."/>
            <person name="Shu S."/>
            <person name="Flowers D."/>
            <person name="Luo F."/>
            <person name="Wang Y."/>
            <person name="Xia P."/>
            <person name="Barry K."/>
            <person name="Daum C."/>
            <person name="Lipzen A."/>
            <person name="Yoshinaga Y."/>
            <person name="Schmutz J."/>
            <person name="Saski C."/>
            <person name="Vermerris W."/>
            <person name="Kresovich S."/>
        </authorList>
    </citation>
    <scope>NUCLEOTIDE SEQUENCE</scope>
</reference>
<dbReference type="AlphaFoldDB" id="A0A921U3P4"/>
<dbReference type="EMBL" id="CM027688">
    <property type="protein sequence ID" value="KAG0516849.1"/>
    <property type="molecule type" value="Genomic_DNA"/>
</dbReference>
<gene>
    <name evidence="1" type="ORF">BDA96_09G037600</name>
</gene>
<organism evidence="1 2">
    <name type="scientific">Sorghum bicolor</name>
    <name type="common">Sorghum</name>
    <name type="synonym">Sorghum vulgare</name>
    <dbReference type="NCBI Taxonomy" id="4558"/>
    <lineage>
        <taxon>Eukaryota</taxon>
        <taxon>Viridiplantae</taxon>
        <taxon>Streptophyta</taxon>
        <taxon>Embryophyta</taxon>
        <taxon>Tracheophyta</taxon>
        <taxon>Spermatophyta</taxon>
        <taxon>Magnoliopsida</taxon>
        <taxon>Liliopsida</taxon>
        <taxon>Poales</taxon>
        <taxon>Poaceae</taxon>
        <taxon>PACMAD clade</taxon>
        <taxon>Panicoideae</taxon>
        <taxon>Andropogonodae</taxon>
        <taxon>Andropogoneae</taxon>
        <taxon>Sorghinae</taxon>
        <taxon>Sorghum</taxon>
    </lineage>
</organism>
<comment type="caution">
    <text evidence="1">The sequence shown here is derived from an EMBL/GenBank/DDBJ whole genome shotgun (WGS) entry which is preliminary data.</text>
</comment>
<dbReference type="Proteomes" id="UP000807115">
    <property type="component" value="Chromosome 9"/>
</dbReference>